<dbReference type="EMBL" id="AB173315">
    <property type="protein sequence ID" value="BAE90377.1"/>
    <property type="molecule type" value="mRNA"/>
</dbReference>
<dbReference type="AlphaFoldDB" id="I7G767"/>
<proteinExistence type="evidence at transcript level"/>
<accession>I7G767</accession>
<protein>
    <submittedName>
        <fullName evidence="1">Macaca fascicularis brain cDNA clone: QflA-21984, similar to human low density lipoprotein-related protein 1B (deleted intumors) (LRP1B), mRNA, RefSeq: NM_018557.1</fullName>
    </submittedName>
</protein>
<organism evidence="1">
    <name type="scientific">Macaca fascicularis</name>
    <name type="common">Crab-eating macaque</name>
    <name type="synonym">Cynomolgus monkey</name>
    <dbReference type="NCBI Taxonomy" id="9541"/>
    <lineage>
        <taxon>Eukaryota</taxon>
        <taxon>Metazoa</taxon>
        <taxon>Chordata</taxon>
        <taxon>Craniata</taxon>
        <taxon>Vertebrata</taxon>
        <taxon>Euteleostomi</taxon>
        <taxon>Mammalia</taxon>
        <taxon>Eutheria</taxon>
        <taxon>Euarchontoglires</taxon>
        <taxon>Primates</taxon>
        <taxon>Haplorrhini</taxon>
        <taxon>Catarrhini</taxon>
        <taxon>Cercopithecidae</taxon>
        <taxon>Cercopithecinae</taxon>
        <taxon>Macaca</taxon>
    </lineage>
</organism>
<keyword evidence="1" id="KW-0449">Lipoprotein</keyword>
<reference evidence="1" key="1">
    <citation type="journal article" date="2007" name="PLoS Biol.">
        <title>Rate of evolution in brain-expressed genes in humans and other primates.</title>
        <authorList>
            <person name="Wang H.-Y."/>
            <person name="Chien H.-C."/>
            <person name="Osada N."/>
            <person name="Hashimoto K."/>
            <person name="Sugano S."/>
            <person name="Gojobori T."/>
            <person name="Chou C.-K."/>
            <person name="Tsai S.-F."/>
            <person name="Wu C.-I."/>
            <person name="Shen C.-K.J."/>
        </authorList>
    </citation>
    <scope>NUCLEOTIDE SEQUENCE</scope>
</reference>
<name>I7G767_MACFA</name>
<sequence>MHSREGIICLHEVETLPLLLPFPCLPVPVRDSTLQ</sequence>
<evidence type="ECO:0000313" key="1">
    <source>
        <dbReference type="EMBL" id="BAE90377.1"/>
    </source>
</evidence>